<dbReference type="PANTHER" id="PTHR42047:SF1">
    <property type="entry name" value="PROTEIN, PUTATIVE (AFU_ORTHOLOGUE AFUA_6G03560)-RELATED"/>
    <property type="match status" value="1"/>
</dbReference>
<dbReference type="HOGENOM" id="CLU_078556_2_0_1"/>
<dbReference type="EMBL" id="AGUE01000007">
    <property type="protein sequence ID" value="EHL03479.1"/>
    <property type="molecule type" value="Genomic_DNA"/>
</dbReference>
<gene>
    <name evidence="1" type="ORF">M7I_0422</name>
</gene>
<name>H0EDB6_GLAL7</name>
<organism evidence="1 2">
    <name type="scientific">Glarea lozoyensis (strain ATCC 74030 / MF5533)</name>
    <dbReference type="NCBI Taxonomy" id="1104152"/>
    <lineage>
        <taxon>Eukaryota</taxon>
        <taxon>Fungi</taxon>
        <taxon>Dikarya</taxon>
        <taxon>Ascomycota</taxon>
        <taxon>Pezizomycotina</taxon>
        <taxon>Leotiomycetes</taxon>
        <taxon>Helotiales</taxon>
        <taxon>Helotiaceae</taxon>
        <taxon>Glarea</taxon>
    </lineage>
</organism>
<keyword evidence="2" id="KW-1185">Reference proteome</keyword>
<accession>H0EDB6</accession>
<reference evidence="1 2" key="1">
    <citation type="journal article" date="2012" name="Eukaryot. Cell">
        <title>Genome sequence of the fungus Glarea lozoyensis: the first genome sequence of a species from the Helotiaceae family.</title>
        <authorList>
            <person name="Youssar L."/>
            <person name="Gruening B.A."/>
            <person name="Erxleben A."/>
            <person name="Guenther S."/>
            <person name="Huettel W."/>
        </authorList>
    </citation>
    <scope>NUCLEOTIDE SEQUENCE [LARGE SCALE GENOMIC DNA]</scope>
    <source>
        <strain evidence="2">ATCC 74030 / MF5533</strain>
    </source>
</reference>
<proteinExistence type="predicted"/>
<dbReference type="PANTHER" id="PTHR42047">
    <property type="entry name" value="PROTEIN, PUTATIVE (AFU_ORTHOLOGUE AFUA_6G03560)-RELATED"/>
    <property type="match status" value="1"/>
</dbReference>
<sequence>MAEDRHDNSNAFATLAAAAPTARSTADVLGLIATHSGDINVHLRSINENGLKFWIGKPTTTYCPSEVVTNCPNGTFTQLIASTDSEGISMNVEVPGGQQAYVANDGSLSVTQAHSGSTGTNGLRGPFSYTPAASEGTVGQLSFNGNGFLACPSAEASVYQIFAAGYPGFVAPEGCIGVGLATSVIDSAPVWQYI</sequence>
<comment type="caution">
    <text evidence="1">The sequence shown here is derived from an EMBL/GenBank/DDBJ whole genome shotgun (WGS) entry which is preliminary data.</text>
</comment>
<protein>
    <submittedName>
        <fullName evidence="1">Uncharacterized protein</fullName>
    </submittedName>
</protein>
<dbReference type="InterPro" id="IPR052820">
    <property type="entry name" value="PhiA_domain"/>
</dbReference>
<evidence type="ECO:0000313" key="2">
    <source>
        <dbReference type="Proteomes" id="UP000005446"/>
    </source>
</evidence>
<dbReference type="InParanoid" id="H0EDB6"/>
<dbReference type="AlphaFoldDB" id="H0EDB6"/>
<evidence type="ECO:0000313" key="1">
    <source>
        <dbReference type="EMBL" id="EHL03479.1"/>
    </source>
</evidence>
<dbReference type="Proteomes" id="UP000005446">
    <property type="component" value="Unassembled WGS sequence"/>
</dbReference>
<dbReference type="OrthoDB" id="5430620at2759"/>